<reference evidence="6" key="1">
    <citation type="submission" date="2016-10" db="EMBL/GenBank/DDBJ databases">
        <authorList>
            <person name="Varghese N."/>
            <person name="Submissions S."/>
        </authorList>
    </citation>
    <scope>NUCLEOTIDE SEQUENCE [LARGE SCALE GENOMIC DNA]</scope>
    <source>
        <strain evidence="6">BP1-148</strain>
    </source>
</reference>
<name>A0A1G7V1S8_9BACT</name>
<protein>
    <recommendedName>
        <fullName evidence="4">DUF6249 domain-containing protein</fullName>
    </recommendedName>
</protein>
<dbReference type="RefSeq" id="WP_143010106.1">
    <property type="nucleotide sequence ID" value="NZ_FNCQ01000005.1"/>
</dbReference>
<gene>
    <name evidence="5" type="ORF">SAMN04487901_10534</name>
</gene>
<keyword evidence="6" id="KW-1185">Reference proteome</keyword>
<proteinExistence type="predicted"/>
<evidence type="ECO:0000313" key="5">
    <source>
        <dbReference type="EMBL" id="SDG52920.1"/>
    </source>
</evidence>
<dbReference type="EMBL" id="FNCQ01000005">
    <property type="protein sequence ID" value="SDG52920.1"/>
    <property type="molecule type" value="Genomic_DNA"/>
</dbReference>
<accession>A0A1G7V1S8</accession>
<feature type="domain" description="DUF6249" evidence="4">
    <location>
        <begin position="90"/>
        <end position="193"/>
    </location>
</feature>
<feature type="transmembrane region" description="Helical" evidence="2">
    <location>
        <begin position="83"/>
        <end position="113"/>
    </location>
</feature>
<dbReference type="STRING" id="645274.SAMN04487901_10534"/>
<evidence type="ECO:0000256" key="2">
    <source>
        <dbReference type="SAM" id="Phobius"/>
    </source>
</evidence>
<evidence type="ECO:0000259" key="4">
    <source>
        <dbReference type="Pfam" id="PF19762"/>
    </source>
</evidence>
<keyword evidence="2" id="KW-0812">Transmembrane</keyword>
<feature type="signal peptide" evidence="3">
    <location>
        <begin position="1"/>
        <end position="21"/>
    </location>
</feature>
<organism evidence="5 6">
    <name type="scientific">Prevotella communis</name>
    <dbReference type="NCBI Taxonomy" id="2913614"/>
    <lineage>
        <taxon>Bacteria</taxon>
        <taxon>Pseudomonadati</taxon>
        <taxon>Bacteroidota</taxon>
        <taxon>Bacteroidia</taxon>
        <taxon>Bacteroidales</taxon>
        <taxon>Prevotellaceae</taxon>
        <taxon>Prevotella</taxon>
    </lineage>
</organism>
<dbReference type="Proteomes" id="UP000198779">
    <property type="component" value="Unassembled WGS sequence"/>
</dbReference>
<feature type="region of interest" description="Disordered" evidence="1">
    <location>
        <begin position="202"/>
        <end position="225"/>
    </location>
</feature>
<evidence type="ECO:0000313" key="6">
    <source>
        <dbReference type="Proteomes" id="UP000198779"/>
    </source>
</evidence>
<dbReference type="InterPro" id="IPR046216">
    <property type="entry name" value="DUF6249"/>
</dbReference>
<keyword evidence="3" id="KW-0732">Signal</keyword>
<dbReference type="Pfam" id="PF19762">
    <property type="entry name" value="DUF6249"/>
    <property type="match status" value="1"/>
</dbReference>
<keyword evidence="2" id="KW-0472">Membrane</keyword>
<sequence>MKKILFTLVLAIMTMAVPMEAQKKAATPKNDTVPQIEAYSDTTSLDSVAMDDEFWDDDDAWDRMSSSDTKSLMNDIGVDGGDIMGMFFVIVVLIIIFILAPVGLIGIILFFVYKSRKQKMRMMEMAMKSGKQIPVEAVGMPSQKGEDVWNKGVKQIFLGAGVGLLLWVIIGKLGMAIGVLITLIGIGNMAIGYGAKQKQKEQELHDRMFNKGSESRTSTQEPEHE</sequence>
<evidence type="ECO:0000256" key="3">
    <source>
        <dbReference type="SAM" id="SignalP"/>
    </source>
</evidence>
<feature type="chain" id="PRO_5011517820" description="DUF6249 domain-containing protein" evidence="3">
    <location>
        <begin position="22"/>
        <end position="225"/>
    </location>
</feature>
<keyword evidence="2" id="KW-1133">Transmembrane helix</keyword>
<feature type="compositionally biased region" description="Polar residues" evidence="1">
    <location>
        <begin position="215"/>
        <end position="225"/>
    </location>
</feature>
<evidence type="ECO:0000256" key="1">
    <source>
        <dbReference type="SAM" id="MobiDB-lite"/>
    </source>
</evidence>
<dbReference type="AlphaFoldDB" id="A0A1G7V1S8"/>